<dbReference type="Pfam" id="PF00391">
    <property type="entry name" value="PEP-utilizers"/>
    <property type="match status" value="1"/>
</dbReference>
<dbReference type="InterPro" id="IPR036618">
    <property type="entry name" value="PtsI_HPr-bd_sf"/>
</dbReference>
<evidence type="ECO:0000256" key="7">
    <source>
        <dbReference type="ARBA" id="ARBA00016544"/>
    </source>
</evidence>
<comment type="catalytic activity">
    <reaction evidence="1 17">
        <text>L-histidyl-[protein] + phosphoenolpyruvate = N(pros)-phospho-L-histidyl-[protein] + pyruvate</text>
        <dbReference type="Rhea" id="RHEA:23880"/>
        <dbReference type="Rhea" id="RHEA-COMP:9745"/>
        <dbReference type="Rhea" id="RHEA-COMP:9746"/>
        <dbReference type="ChEBI" id="CHEBI:15361"/>
        <dbReference type="ChEBI" id="CHEBI:29979"/>
        <dbReference type="ChEBI" id="CHEBI:58702"/>
        <dbReference type="ChEBI" id="CHEBI:64837"/>
        <dbReference type="EC" id="2.7.3.9"/>
    </reaction>
</comment>
<evidence type="ECO:0000256" key="1">
    <source>
        <dbReference type="ARBA" id="ARBA00000683"/>
    </source>
</evidence>
<feature type="domain" description="PEP-utilising enzyme mobile" evidence="21">
    <location>
        <begin position="159"/>
        <end position="229"/>
    </location>
</feature>
<keyword evidence="25" id="KW-1185">Reference proteome</keyword>
<dbReference type="Pfam" id="PF05524">
    <property type="entry name" value="PEP-utilisers_N"/>
    <property type="match status" value="1"/>
</dbReference>
<dbReference type="AlphaFoldDB" id="A0A4R2L121"/>
<evidence type="ECO:0000313" key="24">
    <source>
        <dbReference type="EMBL" id="TCO80134.1"/>
    </source>
</evidence>
<keyword evidence="10 17" id="KW-0762">Sugar transport</keyword>
<proteinExistence type="inferred from homology"/>
<feature type="binding site" evidence="20">
    <location>
        <position position="461"/>
    </location>
    <ligand>
        <name>Mg(2+)</name>
        <dbReference type="ChEBI" id="CHEBI:18420"/>
    </ligand>
</feature>
<dbReference type="SUPFAM" id="SSF51621">
    <property type="entry name" value="Phosphoenolpyruvate/pyruvate domain"/>
    <property type="match status" value="1"/>
</dbReference>
<keyword evidence="15 17" id="KW-0460">Magnesium</keyword>
<gene>
    <name evidence="24" type="ORF">EV699_11639</name>
</gene>
<feature type="active site" description="Proton donor" evidence="18">
    <location>
        <position position="508"/>
    </location>
</feature>
<dbReference type="InterPro" id="IPR040442">
    <property type="entry name" value="Pyrv_kinase-like_dom_sf"/>
</dbReference>
<dbReference type="PROSITE" id="PS00742">
    <property type="entry name" value="PEP_ENZYMES_2"/>
    <property type="match status" value="1"/>
</dbReference>
<evidence type="ECO:0000256" key="2">
    <source>
        <dbReference type="ARBA" id="ARBA00001946"/>
    </source>
</evidence>
<dbReference type="RefSeq" id="WP_132544113.1">
    <property type="nucleotide sequence ID" value="NZ_SLWY01000016.1"/>
</dbReference>
<feature type="binding site" evidence="19">
    <location>
        <position position="337"/>
    </location>
    <ligand>
        <name>phosphoenolpyruvate</name>
        <dbReference type="ChEBI" id="CHEBI:58702"/>
    </ligand>
</feature>
<dbReference type="InterPro" id="IPR036637">
    <property type="entry name" value="Phosphohistidine_dom_sf"/>
</dbReference>
<comment type="cofactor">
    <cofactor evidence="2 17 20">
        <name>Mg(2+)</name>
        <dbReference type="ChEBI" id="CHEBI:18420"/>
    </cofactor>
</comment>
<keyword evidence="11 17" id="KW-0808">Transferase</keyword>
<dbReference type="InterPro" id="IPR000121">
    <property type="entry name" value="PEP_util_C"/>
</dbReference>
<dbReference type="GO" id="GO:0008965">
    <property type="term" value="F:phosphoenolpyruvate-protein phosphotransferase activity"/>
    <property type="evidence" value="ECO:0007669"/>
    <property type="project" value="UniProtKB-EC"/>
</dbReference>
<comment type="subcellular location">
    <subcellularLocation>
        <location evidence="4 17">Cytoplasm</location>
    </subcellularLocation>
</comment>
<dbReference type="GO" id="GO:0005737">
    <property type="term" value="C:cytoplasm"/>
    <property type="evidence" value="ECO:0007669"/>
    <property type="project" value="UniProtKB-SubCell"/>
</dbReference>
<evidence type="ECO:0000259" key="21">
    <source>
        <dbReference type="Pfam" id="PF00391"/>
    </source>
</evidence>
<feature type="binding site" evidence="19">
    <location>
        <begin position="460"/>
        <end position="461"/>
    </location>
    <ligand>
        <name>phosphoenolpyruvate</name>
        <dbReference type="ChEBI" id="CHEBI:58702"/>
    </ligand>
</feature>
<evidence type="ECO:0000256" key="6">
    <source>
        <dbReference type="ARBA" id="ARBA00012232"/>
    </source>
</evidence>
<evidence type="ECO:0000256" key="13">
    <source>
        <dbReference type="ARBA" id="ARBA00022723"/>
    </source>
</evidence>
<evidence type="ECO:0000256" key="10">
    <source>
        <dbReference type="ARBA" id="ARBA00022597"/>
    </source>
</evidence>
<dbReference type="Pfam" id="PF02896">
    <property type="entry name" value="PEP-utilizers_C"/>
    <property type="match status" value="1"/>
</dbReference>
<feature type="domain" description="PEP-utilising enzyme C-terminal" evidence="22">
    <location>
        <begin position="257"/>
        <end position="545"/>
    </location>
</feature>
<keyword evidence="14 17" id="KW-0418">Kinase</keyword>
<keyword evidence="8 17" id="KW-0813">Transport</keyword>
<evidence type="ECO:0000313" key="25">
    <source>
        <dbReference type="Proteomes" id="UP000295765"/>
    </source>
</evidence>
<feature type="domain" description="Phosphotransferase system enzyme I N-terminal" evidence="23">
    <location>
        <begin position="6"/>
        <end position="129"/>
    </location>
</feature>
<keyword evidence="13 17" id="KW-0479">Metal-binding</keyword>
<dbReference type="PANTHER" id="PTHR46244">
    <property type="entry name" value="PHOSPHOENOLPYRUVATE-PROTEIN PHOSPHOTRANSFERASE"/>
    <property type="match status" value="1"/>
</dbReference>
<evidence type="ECO:0000256" key="15">
    <source>
        <dbReference type="ARBA" id="ARBA00022842"/>
    </source>
</evidence>
<evidence type="ECO:0000256" key="4">
    <source>
        <dbReference type="ARBA" id="ARBA00004496"/>
    </source>
</evidence>
<evidence type="ECO:0000256" key="19">
    <source>
        <dbReference type="PIRSR" id="PIRSR000732-2"/>
    </source>
</evidence>
<comment type="caution">
    <text evidence="24">The sequence shown here is derived from an EMBL/GenBank/DDBJ whole genome shotgun (WGS) entry which is preliminary data.</text>
</comment>
<dbReference type="OrthoDB" id="9765468at2"/>
<dbReference type="InterPro" id="IPR024692">
    <property type="entry name" value="PTS_EI"/>
</dbReference>
<evidence type="ECO:0000259" key="23">
    <source>
        <dbReference type="Pfam" id="PF05524"/>
    </source>
</evidence>
<dbReference type="Gene3D" id="3.50.30.10">
    <property type="entry name" value="Phosphohistidine domain"/>
    <property type="match status" value="1"/>
</dbReference>
<evidence type="ECO:0000259" key="22">
    <source>
        <dbReference type="Pfam" id="PF02896"/>
    </source>
</evidence>
<dbReference type="InterPro" id="IPR050499">
    <property type="entry name" value="PEP-utilizing_PTS_enzyme"/>
</dbReference>
<evidence type="ECO:0000256" key="16">
    <source>
        <dbReference type="ARBA" id="ARBA00033235"/>
    </source>
</evidence>
<dbReference type="PANTHER" id="PTHR46244:SF3">
    <property type="entry name" value="PHOSPHOENOLPYRUVATE-PROTEIN PHOSPHOTRANSFERASE"/>
    <property type="match status" value="1"/>
</dbReference>
<comment type="function">
    <text evidence="3 17">General (non sugar-specific) component of the phosphoenolpyruvate-dependent sugar phosphotransferase system (sugar PTS). This major carbohydrate active-transport system catalyzes the phosphorylation of incoming sugar substrates concomitantly with their translocation across the cell membrane. Enzyme I transfers the phosphoryl group from phosphoenolpyruvate (PEP) to the phosphoryl carrier protein (HPr).</text>
</comment>
<keyword evidence="24" id="KW-0670">Pyruvate</keyword>
<dbReference type="InterPro" id="IPR008279">
    <property type="entry name" value="PEP-util_enz_mobile_dom"/>
</dbReference>
<evidence type="ECO:0000256" key="3">
    <source>
        <dbReference type="ARBA" id="ARBA00002728"/>
    </source>
</evidence>
<dbReference type="GO" id="GO:0009401">
    <property type="term" value="P:phosphoenolpyruvate-dependent sugar phosphotransferase system"/>
    <property type="evidence" value="ECO:0007669"/>
    <property type="project" value="UniProtKB-KW"/>
</dbReference>
<dbReference type="InterPro" id="IPR015813">
    <property type="entry name" value="Pyrv/PenolPyrv_kinase-like_dom"/>
</dbReference>
<evidence type="ECO:0000256" key="17">
    <source>
        <dbReference type="PIRNR" id="PIRNR000732"/>
    </source>
</evidence>
<dbReference type="PRINTS" id="PR01736">
    <property type="entry name" value="PHPHTRNFRASE"/>
</dbReference>
<feature type="binding site" evidence="19">
    <location>
        <position position="471"/>
    </location>
    <ligand>
        <name>phosphoenolpyruvate</name>
        <dbReference type="ChEBI" id="CHEBI:58702"/>
    </ligand>
</feature>
<comment type="similarity">
    <text evidence="5 17">Belongs to the PEP-utilizing enzyme family.</text>
</comment>
<evidence type="ECO:0000256" key="20">
    <source>
        <dbReference type="PIRSR" id="PIRSR000732-3"/>
    </source>
</evidence>
<dbReference type="Gene3D" id="1.10.274.10">
    <property type="entry name" value="PtsI, HPr-binding domain"/>
    <property type="match status" value="1"/>
</dbReference>
<evidence type="ECO:0000256" key="11">
    <source>
        <dbReference type="ARBA" id="ARBA00022679"/>
    </source>
</evidence>
<organism evidence="24 25">
    <name type="scientific">Plasticicumulans lactativorans</name>
    <dbReference type="NCBI Taxonomy" id="1133106"/>
    <lineage>
        <taxon>Bacteria</taxon>
        <taxon>Pseudomonadati</taxon>
        <taxon>Pseudomonadota</taxon>
        <taxon>Gammaproteobacteria</taxon>
        <taxon>Candidatus Competibacteraceae</taxon>
        <taxon>Plasticicumulans</taxon>
    </lineage>
</organism>
<dbReference type="GO" id="GO:0046872">
    <property type="term" value="F:metal ion binding"/>
    <property type="evidence" value="ECO:0007669"/>
    <property type="project" value="UniProtKB-KW"/>
</dbReference>
<dbReference type="EMBL" id="SLWY01000016">
    <property type="protein sequence ID" value="TCO80134.1"/>
    <property type="molecule type" value="Genomic_DNA"/>
</dbReference>
<dbReference type="InterPro" id="IPR008731">
    <property type="entry name" value="PTS_EIN"/>
</dbReference>
<feature type="binding site" evidence="20">
    <location>
        <position position="437"/>
    </location>
    <ligand>
        <name>Mg(2+)</name>
        <dbReference type="ChEBI" id="CHEBI:18420"/>
    </ligand>
</feature>
<reference evidence="24 25" key="1">
    <citation type="submission" date="2019-03" db="EMBL/GenBank/DDBJ databases">
        <title>Genomic Encyclopedia of Type Strains, Phase IV (KMG-IV): sequencing the most valuable type-strain genomes for metagenomic binning, comparative biology and taxonomic classification.</title>
        <authorList>
            <person name="Goeker M."/>
        </authorList>
    </citation>
    <scope>NUCLEOTIDE SEQUENCE [LARGE SCALE GENOMIC DNA]</scope>
    <source>
        <strain evidence="24 25">DSM 25287</strain>
    </source>
</reference>
<dbReference type="GO" id="GO:0016301">
    <property type="term" value="F:kinase activity"/>
    <property type="evidence" value="ECO:0007669"/>
    <property type="project" value="UniProtKB-KW"/>
</dbReference>
<evidence type="ECO:0000256" key="9">
    <source>
        <dbReference type="ARBA" id="ARBA00022490"/>
    </source>
</evidence>
<dbReference type="InterPro" id="IPR006318">
    <property type="entry name" value="PTS_EI-like"/>
</dbReference>
<dbReference type="PIRSF" id="PIRSF000732">
    <property type="entry name" value="PTS_enzyme_I"/>
    <property type="match status" value="1"/>
</dbReference>
<feature type="active site" description="Tele-phosphohistidine intermediate" evidence="18">
    <location>
        <position position="194"/>
    </location>
</feature>
<accession>A0A4R2L121</accession>
<dbReference type="EC" id="2.7.3.9" evidence="6 17"/>
<keyword evidence="9 17" id="KW-0963">Cytoplasm</keyword>
<dbReference type="NCBIfam" id="TIGR01417">
    <property type="entry name" value="PTS_I_fam"/>
    <property type="match status" value="1"/>
</dbReference>
<dbReference type="SUPFAM" id="SSF47831">
    <property type="entry name" value="Enzyme I of the PEP:sugar phosphotransferase system HPr-binding (sub)domain"/>
    <property type="match status" value="1"/>
</dbReference>
<dbReference type="Gene3D" id="3.20.20.60">
    <property type="entry name" value="Phosphoenolpyruvate-binding domains"/>
    <property type="match status" value="1"/>
</dbReference>
<evidence type="ECO:0000256" key="12">
    <source>
        <dbReference type="ARBA" id="ARBA00022683"/>
    </source>
</evidence>
<dbReference type="InterPro" id="IPR023151">
    <property type="entry name" value="PEP_util_CS"/>
</dbReference>
<dbReference type="SUPFAM" id="SSF52009">
    <property type="entry name" value="Phosphohistidine domain"/>
    <property type="match status" value="1"/>
</dbReference>
<keyword evidence="12 17" id="KW-0598">Phosphotransferase system</keyword>
<evidence type="ECO:0000256" key="8">
    <source>
        <dbReference type="ARBA" id="ARBA00022448"/>
    </source>
</evidence>
<dbReference type="Proteomes" id="UP000295765">
    <property type="component" value="Unassembled WGS sequence"/>
</dbReference>
<feature type="binding site" evidence="19">
    <location>
        <position position="301"/>
    </location>
    <ligand>
        <name>phosphoenolpyruvate</name>
        <dbReference type="ChEBI" id="CHEBI:58702"/>
    </ligand>
</feature>
<evidence type="ECO:0000256" key="5">
    <source>
        <dbReference type="ARBA" id="ARBA00007837"/>
    </source>
</evidence>
<sequence>MPACLHGIGVSRGCAIGNTYHLVRNQPEVTEYAIPPKLIDDEVTRFEAALAQARQQLRDIRERVAHGVPAEVTSFIDAHLLMLDDPTLVDAPIRTIQLQGCNAEWALKLQRDLVVQVFEEMDDPYLRARKDDVDHVVRRVQGILLADEPNVDMMASRLEGRVIVADDLTPADTLVMQHQGVAAFVTEYGGPLSHTAILARNLGIPAVVGVRHARRLLAEDEPIIVDGQFGVVLAELDDGVLAHYRRRQKDEQRSRHELVKLKRQSAVTRDAVSIGLHANIELPEDAPAAKEVAVDGVGLYRTEFLFMNRPDVPDEEEHLASYLHVINTLGERPITIRTADLGADKQVDGGRRGPVATNPALGLRGIRLCLKDQDLFRPQLRAILRASHFGQVRMMIPMLSTTHEVAQVLRLVDETKRELRARGQAFDEHLPVGGMIEVPAAAVCAGQFARQLDFFSIGTNDLIQYSLAIDRIDDEVNYLYDPLHPAVLQLISMVIRAGRKAGIPVTLCGEMAGDPRYTRLLLGLGLAHFSMHPNSVLEVKRMVLDADAARLAEQVDRILRTAQPERQAQLLADLTGT</sequence>
<protein>
    <recommendedName>
        <fullName evidence="7 17">Phosphoenolpyruvate-protein phosphotransferase</fullName>
        <ecNumber evidence="6 17">2.7.3.9</ecNumber>
    </recommendedName>
    <alternativeName>
        <fullName evidence="16 17">Phosphotransferase system, enzyme I</fullName>
    </alternativeName>
</protein>
<evidence type="ECO:0000256" key="18">
    <source>
        <dbReference type="PIRSR" id="PIRSR000732-1"/>
    </source>
</evidence>
<evidence type="ECO:0000256" key="14">
    <source>
        <dbReference type="ARBA" id="ARBA00022777"/>
    </source>
</evidence>
<name>A0A4R2L121_9GAMM</name>